<proteinExistence type="predicted"/>
<evidence type="ECO:0000313" key="1">
    <source>
        <dbReference type="EMBL" id="AOB42273.1"/>
    </source>
</evidence>
<accession>A0A1B2RCG3</accession>
<geneLocation type="plasmid" evidence="1">
    <name>pFR260</name>
</geneLocation>
<reference evidence="1" key="1">
    <citation type="submission" date="2016-05" db="EMBL/GenBank/DDBJ databases">
        <title>Complete sequence and organization of pFR260, the Bacillus thuringiensis INTA Fr7-4 plasmid harbouring the insecticidal genes.</title>
        <authorList>
            <person name="Navas L.E."/>
            <person name="Amadio A.F."/>
            <person name="Ortiz E.M."/>
            <person name="Sauka D.H."/>
            <person name="Benintende G.B."/>
            <person name="Zandomeni R.O."/>
            <person name="Berretta M.F."/>
        </authorList>
    </citation>
    <scope>NUCLEOTIDE SEQUENCE</scope>
    <source>
        <strain evidence="1">INTA Fr7-4</strain>
        <plasmid evidence="1">pFR260</plasmid>
    </source>
</reference>
<keyword evidence="1" id="KW-0614">Plasmid</keyword>
<organism evidence="1">
    <name type="scientific">Bacillus thuringiensis</name>
    <dbReference type="NCBI Taxonomy" id="1428"/>
    <lineage>
        <taxon>Bacteria</taxon>
        <taxon>Bacillati</taxon>
        <taxon>Bacillota</taxon>
        <taxon>Bacilli</taxon>
        <taxon>Bacillales</taxon>
        <taxon>Bacillaceae</taxon>
        <taxon>Bacillus</taxon>
        <taxon>Bacillus cereus group</taxon>
    </lineage>
</organism>
<dbReference type="EMBL" id="KX258624">
    <property type="protein sequence ID" value="AOB42273.1"/>
    <property type="molecule type" value="Genomic_DNA"/>
</dbReference>
<dbReference type="AlphaFoldDB" id="A0A1B2RCG3"/>
<dbReference type="RefSeq" id="WP_076775499.1">
    <property type="nucleotide sequence ID" value="NZ_KX258624.1"/>
</dbReference>
<gene>
    <name evidence="1" type="ORF">pFR260_176</name>
</gene>
<protein>
    <submittedName>
        <fullName evidence="1">Uncharacterized protein</fullName>
    </submittedName>
</protein>
<name>A0A1B2RCG3_BACTU</name>
<sequence length="172" mass="19541">MVKKGKCQDKKNKKKILLIILFLTFLGGVTIYTLNIRHAPEIIAGDFLPDEKETQRINKKKVAKEKVDASQFTLSIYPEAIFNEKTGEGFLHIRNESSNAYPINVKIKIDNTNEIIYETGAIYPGHEITKITLEKKLKVGKYKATADVDIFNPESKKKQGTTQAEMQIIIKE</sequence>